<evidence type="ECO:0000256" key="2">
    <source>
        <dbReference type="ARBA" id="ARBA00004147"/>
    </source>
</evidence>
<keyword evidence="29" id="KW-0863">Zinc-finger</keyword>
<evidence type="ECO:0000256" key="47">
    <source>
        <dbReference type="ARBA" id="ARBA00023065"/>
    </source>
</evidence>
<dbReference type="InterPro" id="IPR059138">
    <property type="entry name" value="Pico_VP1"/>
</dbReference>
<dbReference type="GO" id="GO:0003723">
    <property type="term" value="F:RNA binding"/>
    <property type="evidence" value="ECO:0007669"/>
    <property type="project" value="UniProtKB-KW"/>
</dbReference>
<evidence type="ECO:0000256" key="3">
    <source>
        <dbReference type="ARBA" id="ARBA00004295"/>
    </source>
</evidence>
<evidence type="ECO:0000256" key="23">
    <source>
        <dbReference type="ARBA" id="ARBA00022695"/>
    </source>
</evidence>
<evidence type="ECO:0000256" key="25">
    <source>
        <dbReference type="ARBA" id="ARBA00022707"/>
    </source>
</evidence>
<comment type="function">
    <text evidence="64">Capsid protein VP4: Lies on the inner surface of the capsid shell. After binding to the host receptor, the capsid undergoes conformational changes. Capsid protein VP4 is released, Capsid protein VP1 N-terminus is externalized, and together, they shape a pore in the host membrane through which the viral genome is translocated into the host cell cytoplasm.</text>
</comment>
<keyword evidence="15 64" id="KW-1192">Host mRNA suppression by virus</keyword>
<evidence type="ECO:0000259" key="66">
    <source>
        <dbReference type="PROSITE" id="PS51218"/>
    </source>
</evidence>
<keyword evidence="14" id="KW-0597">Phosphoprotein</keyword>
<evidence type="ECO:0000256" key="21">
    <source>
        <dbReference type="ARBA" id="ARBA00022670"/>
    </source>
</evidence>
<dbReference type="GO" id="GO:0003724">
    <property type="term" value="F:RNA helicase activity"/>
    <property type="evidence" value="ECO:0007669"/>
    <property type="project" value="InterPro"/>
</dbReference>
<evidence type="ECO:0000256" key="35">
    <source>
        <dbReference type="ARBA" id="ARBA00022813"/>
    </source>
</evidence>
<accession>A0A6M8DJ69</accession>
<comment type="catalytic activity">
    <reaction evidence="57 64">
        <text>Selective cleavage of Tyr-|-Gly bond in the picornavirus polyprotein.</text>
        <dbReference type="EC" id="3.4.22.29"/>
    </reaction>
</comment>
<keyword evidence="51 64" id="KW-1262">Eukaryotic host gene expression shutoff by virus</keyword>
<dbReference type="InterPro" id="IPR000199">
    <property type="entry name" value="Peptidase_C3A/C3B_picornavir"/>
</dbReference>
<keyword evidence="39 64" id="KW-0946">Virion</keyword>
<dbReference type="InterPro" id="IPR043128">
    <property type="entry name" value="Rev_trsase/Diguanyl_cyclase"/>
</dbReference>
<dbReference type="CDD" id="cd00205">
    <property type="entry name" value="rhv_like"/>
    <property type="match status" value="3"/>
</dbReference>
<dbReference type="FunFam" id="2.60.120.20:FF:000002">
    <property type="entry name" value="Genome polyprotein"/>
    <property type="match status" value="1"/>
</dbReference>
<comment type="subunit">
    <text evidence="60">Interacts with capsid protein VP0 and capsid protein VP1 to form heterotrimeric protomers. Five protomers subsequently associate to form pentamers which serve as building blocks for the capsid. Interacts with capsid protein VP4 in the mature capsid. Interacts with protein 2C; this interaction may be important for virion morphogenesis.</text>
</comment>
<evidence type="ECO:0000256" key="12">
    <source>
        <dbReference type="ARBA" id="ARBA00022488"/>
    </source>
</evidence>
<reference evidence="68" key="1">
    <citation type="submission" date="2019-09" db="EMBL/GenBank/DDBJ databases">
        <authorList>
            <person name="Li W."/>
            <person name="Qiang X."/>
            <person name="Qin S."/>
            <person name="Wang Y."/>
            <person name="Ye H."/>
            <person name="Fan H."/>
            <person name="Tong Y."/>
            <person name="Mao P."/>
        </authorList>
    </citation>
    <scope>NUCLEOTIDE SEQUENCE</scope>
    <source>
        <strain evidence="68">CHN/BJ/2018-1A</strain>
    </source>
</reference>
<keyword evidence="38" id="KW-0460">Magnesium</keyword>
<evidence type="ECO:0000256" key="55">
    <source>
        <dbReference type="ARBA" id="ARBA00023296"/>
    </source>
</evidence>
<comment type="subunit">
    <text evidence="6">Interacts with RNA-directed RNA polymerase.</text>
</comment>
<dbReference type="GO" id="GO:0019062">
    <property type="term" value="P:virion attachment to host cell"/>
    <property type="evidence" value="ECO:0007669"/>
    <property type="project" value="UniProtKB-KW"/>
</dbReference>
<keyword evidence="28 64" id="KW-0547">Nucleotide-binding</keyword>
<keyword evidence="41 64" id="KW-0694">RNA-binding</keyword>
<comment type="subunit">
    <text evidence="59">Homodimer. Interacts with host GBF1. Interacts (via GOLD domain) with host ACBD3 (via GOLD domain); this interaction allows the formation of a viral protein 3A/ACBD3 heterotetramer with a 2:2 stoichiometry, which will stimulate the recruitment of host PI4KB in order to synthesize PI4P at the viral RNA replication sites.</text>
</comment>
<evidence type="ECO:0000256" key="6">
    <source>
        <dbReference type="ARBA" id="ARBA00011124"/>
    </source>
</evidence>
<name>A0A6M8DJ69_9ENTO</name>
<keyword evidence="27 64" id="KW-0677">Repeat</keyword>
<dbReference type="EMBL" id="MN427525">
    <property type="protein sequence ID" value="QKE11195.1"/>
    <property type="molecule type" value="Genomic_RNA"/>
</dbReference>
<dbReference type="InterPro" id="IPR001205">
    <property type="entry name" value="RNA-dir_pol_C"/>
</dbReference>
<keyword evidence="26" id="KW-0479">Metal-binding</keyword>
<evidence type="ECO:0000256" key="15">
    <source>
        <dbReference type="ARBA" id="ARBA00022557"/>
    </source>
</evidence>
<keyword evidence="53 64" id="KW-0899">Viral immunoevasion</keyword>
<keyword evidence="12 64" id="KW-1036">Host cytoplasmic vesicle</keyword>
<dbReference type="SUPFAM" id="SSF89043">
    <property type="entry name" value="Soluble domain of poliovirus core protein 3a"/>
    <property type="match status" value="1"/>
</dbReference>
<keyword evidence="22 64" id="KW-0808">Transferase</keyword>
<organism evidence="68">
    <name type="scientific">Enterovirus A</name>
    <dbReference type="NCBI Taxonomy" id="138948"/>
    <lineage>
        <taxon>Viruses</taxon>
        <taxon>Riboviria</taxon>
        <taxon>Orthornavirae</taxon>
        <taxon>Pisuviricota</taxon>
        <taxon>Pisoniviricetes</taxon>
        <taxon>Picornavirales</taxon>
        <taxon>Picornaviridae</taxon>
        <taxon>Ensavirinae</taxon>
        <taxon>Enterovirus</taxon>
        <taxon>Enterovirus alphacoxsackie</taxon>
    </lineage>
</organism>
<comment type="function">
    <text evidence="64">Capsid protein VP3: Forms an icosahedral capsid of pseudo T=3 symmetry with capsid proteins VP2 and VP3. The capsid is 300 Angstroms in diameter, composed of 60 copies of each capsid protein and enclosing the viral positive strand RNA genome.</text>
</comment>
<keyword evidence="16 64" id="KW-0167">Capsid protein</keyword>
<keyword evidence="45 64" id="KW-1182">Viral ion channel</keyword>
<keyword evidence="52 64" id="KW-1172">Pore-mediated penetration of viral genome into host cell</keyword>
<evidence type="ECO:0000256" key="4">
    <source>
        <dbReference type="ARBA" id="ARBA00004328"/>
    </source>
</evidence>
<keyword evidence="21 64" id="KW-0645">Protease</keyword>
<evidence type="ECO:0000256" key="50">
    <source>
        <dbReference type="ARBA" id="ARBA00023200"/>
    </source>
</evidence>
<dbReference type="FunFam" id="4.10.880.10:FF:000002">
    <property type="entry name" value="Genome polyprotein"/>
    <property type="match status" value="1"/>
</dbReference>
<feature type="domain" description="SF3 helicase" evidence="66">
    <location>
        <begin position="1215"/>
        <end position="1373"/>
    </location>
</feature>
<evidence type="ECO:0000256" key="18">
    <source>
        <dbReference type="ARBA" id="ARBA00022581"/>
    </source>
</evidence>
<evidence type="ECO:0000256" key="63">
    <source>
        <dbReference type="ARBA" id="ARBA00054285"/>
    </source>
</evidence>
<evidence type="ECO:0000256" key="46">
    <source>
        <dbReference type="ARBA" id="ARBA00023050"/>
    </source>
</evidence>
<comment type="function">
    <text evidence="64">Capsid protein VP1: Forms an icosahedral capsid of pseudo T=3 symmetry with capsid proteins VP2 and VP3. The capsid is 300 Angstroms in diameter, composed of 60 copies of each capsid protein and enclosing the viral positive strand RNA genome. Capsid protein VP1 mainly forms the vertices of the capsid. Capsid protein VP1 interacts with host cell receptor to provide virion attachment to target host cells. This attachment induces virion internalization. Tyrosine kinases are probably involved in the entry process. After binding to its receptor, the capsid undergoes conformational changes. Capsid protein VP1 N-terminus (that contains an amphipathic alpha-helix) and capsid protein VP4 are externalized. Together, they shape a pore in the host membrane through which viral genome is translocated to host cell cytoplasm. After genome has been released, the channel shrinks.</text>
</comment>
<dbReference type="Gene3D" id="3.30.70.270">
    <property type="match status" value="1"/>
</dbReference>
<comment type="function">
    <text evidence="64">Protein 3AB: Localizes the viral replication complex to the surface of membranous vesicles. Together with protein 3CD binds the Cis-Active RNA Element (CRE) which is involved in RNA synthesis initiation. Acts as a cofactor to stimulate the activity of 3D polymerase, maybe through a nucleid acid chaperone activity.</text>
</comment>
<evidence type="ECO:0000256" key="53">
    <source>
        <dbReference type="ARBA" id="ARBA00023280"/>
    </source>
</evidence>
<dbReference type="GO" id="GO:0005524">
    <property type="term" value="F:ATP binding"/>
    <property type="evidence" value="ECO:0007669"/>
    <property type="project" value="UniProtKB-KW"/>
</dbReference>
<evidence type="ECO:0000256" key="30">
    <source>
        <dbReference type="ARBA" id="ARBA00022801"/>
    </source>
</evidence>
<keyword evidence="33" id="KW-0788">Thiol protease</keyword>
<protein>
    <recommendedName>
        <fullName evidence="64">Genome polyprotein</fullName>
    </recommendedName>
    <component>
        <recommendedName>
            <fullName evidence="64">P3</fullName>
        </recommendedName>
    </component>
    <component>
        <recommendedName>
            <fullName evidence="64">Protein 3AB</fullName>
        </recommendedName>
    </component>
    <component>
        <recommendedName>
            <fullName evidence="64">P2</fullName>
        </recommendedName>
    </component>
    <component>
        <recommendedName>
            <fullName evidence="64">P1</fullName>
        </recommendedName>
    </component>
    <component>
        <recommendedName>
            <fullName evidence="64">Capsid protein VP0</fullName>
        </recommendedName>
        <alternativeName>
            <fullName evidence="64">VP4-VP2</fullName>
        </alternativeName>
    </component>
    <component>
        <recommendedName>
            <fullName evidence="64">Capsid protein VP4</fullName>
        </recommendedName>
        <alternativeName>
            <fullName evidence="64">P1A</fullName>
        </alternativeName>
        <alternativeName>
            <fullName evidence="64">Virion protein 4</fullName>
        </alternativeName>
    </component>
    <component>
        <recommendedName>
            <fullName evidence="64">Capsid protein VP2</fullName>
        </recommendedName>
        <alternativeName>
            <fullName evidence="64">P1B</fullName>
        </alternativeName>
        <alternativeName>
            <fullName evidence="64">Virion protein 2</fullName>
        </alternativeName>
    </component>
    <component>
        <recommendedName>
            <fullName evidence="64">Capsid protein VP3</fullName>
        </recommendedName>
        <alternativeName>
            <fullName evidence="64">P1C</fullName>
        </alternativeName>
        <alternativeName>
            <fullName evidence="64">Virion protein 3</fullName>
        </alternativeName>
    </component>
    <component>
        <recommendedName>
            <fullName evidence="64">Capsid protein VP1</fullName>
        </recommendedName>
        <alternativeName>
            <fullName evidence="64">P1D</fullName>
        </alternativeName>
        <alternativeName>
            <fullName evidence="64">Virion protein 1</fullName>
        </alternativeName>
    </component>
    <component>
        <recommendedName>
            <fullName evidence="64">Protease 2A</fullName>
            <shortName evidence="64">P2A</shortName>
            <ecNumber evidence="64">3.4.22.29</ecNumber>
        </recommendedName>
        <alternativeName>
            <fullName evidence="64">Picornain 2A</fullName>
        </alternativeName>
        <alternativeName>
            <fullName evidence="64">Protein 2A</fullName>
        </alternativeName>
    </component>
    <component>
        <recommendedName>
            <fullName evidence="64">Protein 2B</fullName>
            <shortName evidence="64">P2B</shortName>
        </recommendedName>
    </component>
    <component>
        <recommendedName>
            <fullName evidence="64">Protein 2C</fullName>
            <shortName evidence="64">P2C</shortName>
            <ecNumber evidence="64">3.6.1.15</ecNumber>
        </recommendedName>
    </component>
    <component>
        <recommendedName>
            <fullName evidence="64">Protein 3A</fullName>
            <shortName evidence="64">P3A</shortName>
        </recommendedName>
    </component>
    <component>
        <recommendedName>
            <fullName evidence="64">Viral protein genome-linked</fullName>
            <shortName evidence="64">VPg</shortName>
        </recommendedName>
        <alternativeName>
            <fullName evidence="64">Protein 3B</fullName>
            <shortName evidence="64">P3B</shortName>
        </alternativeName>
    </component>
    <component>
        <recommendedName>
            <fullName evidence="64">Protein 3CD</fullName>
            <ecNumber evidence="64">3.4.22.28</ecNumber>
        </recommendedName>
    </component>
    <component>
        <recommendedName>
            <fullName evidence="64">Protease 3C</fullName>
            <shortName evidence="64">P3C</shortName>
        </recommendedName>
    </component>
    <component>
        <recommendedName>
            <fullName evidence="64">RNA-directed RNA polymerase</fullName>
            <shortName evidence="64">RdRp</shortName>
            <ecNumber evidence="64">2.7.7.48</ecNumber>
        </recommendedName>
        <alternativeName>
            <fullName evidence="64">3D polymerase</fullName>
            <shortName evidence="64">3Dpol</shortName>
        </alternativeName>
        <alternativeName>
            <fullName evidence="64">Protein 3D</fullName>
            <shortName evidence="64">3D</shortName>
        </alternativeName>
    </component>
</protein>
<feature type="domain" description="Peptidase C3" evidence="67">
    <location>
        <begin position="1547"/>
        <end position="1725"/>
    </location>
</feature>
<evidence type="ECO:0000256" key="41">
    <source>
        <dbReference type="ARBA" id="ARBA00022884"/>
    </source>
</evidence>
<sequence precursor="true">MGAQVSTQQTGTHENTNVATNGSTIHYTTINYYKDSYAASANKQDFSQDPSKFTQPVVDMIKESSVPLKSPSAEACGYSDRVCQMTVGNSTITTQEAANVVVGYGEWPEYCSDSDATAVDKPTRPDVSVNRFYTLSAKLWQSNSAGWYWKFPDVLTETGVFGQNAQFHYLYRSGFAIHVQCNASKFHQGTLLVACLPEYTNGRSDGANDPMSAKHPSYNATQPGPNGKELAVPYVLDAGIAISQLLVAPHQWINLRTNNCATIIMPYVNAVPYDSALNHCNFGLFIIPIAPLAFNDGATTAVPITVTIAPLCAEFAGLRNAVTQGLPVELQPGSNQFLTTNDGVSAPILPGFHPTPLIHIPGEVNNLLQLCQIESILEVNNVNGVQGMSRLLIPVSVQSEVDQLCASFRVDPGRDGPWQSTMVGQLCRYYTQWSGSLEVTFMFTGSFMATGKLLIAYTPPGGAQPTSRAVAMLGTHVIWDFGLQSSVTLVIPWISNTHFRTNASGTYFDYYTAGIVTIWYQTNFVVPAGAPTSAYLIALGAAQPNFTMRLCKDTDEISQTAVLQGDIKDMLETHINATAHRVLSNTNGSSVSTGADTSAGSHNLMTGSAPALQAAETGATSVTSDESMIETRCVHNHHSVAETSLENFFGRAALVGMVTLLTSDSSANGFTNWSIDIMGYVQQRRKLEIFTYMRFDTEFTFVCTDSTGTGPNVVVQYMYIPPGAPVPTERDSFQWQSATNPSVFVKASDAPAQVSVPFMSPASAYQWFYDGYPTFGEHPASGDVNYGICPNNLFGTFAFRVVGSERITTQLTVRIYMRIKHVRAWVPRPMRTQPYTLKNYPNFDGRNIRHMSKDRASITTTGAFGQQSGAVYVCNYRIVNRHLATQKDWDNLEWEDYQRDILVSRTTAHGCDKIARCNCSTGVYFCKSTSKHYPVSFQGPGLVHVEANEYYPERYQSHVLLANGIAVAGDCGGILRCPHGVIGLVTMGGDGLVGFADIRDLLWLEDEVMEQGVTDYIKGLGDAFGTGFTESISREVQNIKDSLIGSEGVVERILKNLVKLISALVIIVRSEYDLVTVTATLALIGCTGSPWRWLKAKVASILGIPIAQKQSDSWLKKFNDMANAARGLEWIANKISKFIDWIREKIVPIAREKAEFISNLKQLPLLENQINNLEQSAASQESLEQLFGNVQYLAINCRKFQPLYAAEAKRVFSMEKRMVNYMQFKGKQRIEPVCLIIRGSPGTGKSLATSIIARAIAEKFNSSVYSLPPDPDHFDGYKQQVVTVMDDLCQNPDGKDISLFCQMVSTVEFIPPMASLEEKGIAFNSKFVIASTNAGNIIVPTVSDSEAIRRRFYMDCDIEVPDSFRLESGKLDAGRAARLCSENNTANFKKCSPLVCGKAIQLRDRKSKVRYSLDSVVSELIREYNNRMSVGNTIEALFQGPPKFKPLTISLDTPAPDAISDLLRSVDNEEIREYCREKGWIIPDVPTNLERHYNKAIALIQSITTILAVVSMVYVIYRLFAGFQGAYSGMPKTAVKKPVLRTAVAQGPGLDFAISLLKKNIRKVQTEEGHFTMLGVRDRLAVLPRHAKPGKTIWLEGKQVNVLDAVELVDEHQVNLELTLVTLDMNEKFRDITKFIPENIEHCMDATLIINTEQMPSMFVPVGDVQSYGFLNLSGKPTHRTMMYNFPTKAGQCGGVVTSTGKVIGIHVGGNGRQGFCAALKRSYFATEQGEIQWMKPNKETGRYNINGPTQTKLEPSVFHDVFEGKKEPAALSAKDPRLEVDFEEALFSKYIGNAIHEPDEYIIQAAKHYSNQLKQLDIDTSRMSMEDACYGTENLEAIDLSTSAGYPYNALGIKKRQILDPTTRDVTKMKFYMDKYGLDLPFSTYIKDELRSKEKVKKGKSRLIEASSLNDSVYMRMCFGHLFEKFHENPGTITGSAVGANPDTFWSKIPILLPGSLFAFDYTGYDASLSPAWFRALEIVLKDLGYDDEAISLIEGINHSHHIYRNKTYCVVGGMPSGCSGTSIFNSMINNIIIRTLLIKTFKGIDLDELNMIAYGDDVLASYPFPIDCKELAKTGKEYGLVMTPADKSSCFNEVTWENATFLKRSFKPDEQFPFLIHPVMPMSEIHESIRWTKDARNTQDHVRSLCLLAWHAGREEYEEFVNKIRTVPIGKVLSIPQYDNLRRTWLESF</sequence>
<keyword evidence="10 64" id="KW-1113">Inhibition of host RLR pathway by virus</keyword>
<keyword evidence="11 64" id="KW-0696">RNA-directed RNA polymerase</keyword>
<dbReference type="SUPFAM" id="SSF88633">
    <property type="entry name" value="Positive stranded ssRNA viruses"/>
    <property type="match status" value="2"/>
</dbReference>
<keyword evidence="50 64" id="KW-1035">Host cytoplasm</keyword>
<evidence type="ECO:0000256" key="36">
    <source>
        <dbReference type="ARBA" id="ARBA00022833"/>
    </source>
</evidence>
<keyword evidence="43 64" id="KW-0693">Viral RNA replication</keyword>
<evidence type="ECO:0000256" key="56">
    <source>
        <dbReference type="ARBA" id="ARBA00023303"/>
    </source>
</evidence>
<dbReference type="Pfam" id="PF08727">
    <property type="entry name" value="P3A"/>
    <property type="match status" value="1"/>
</dbReference>
<evidence type="ECO:0000256" key="58">
    <source>
        <dbReference type="ARBA" id="ARBA00045482"/>
    </source>
</evidence>
<keyword evidence="24 64" id="KW-1143">T=pseudo3 icosahedral capsid protein</keyword>
<evidence type="ECO:0000259" key="65">
    <source>
        <dbReference type="PROSITE" id="PS50507"/>
    </source>
</evidence>
<dbReference type="Pfam" id="PF00947">
    <property type="entry name" value="Pico_P2A"/>
    <property type="match status" value="1"/>
</dbReference>
<evidence type="ECO:0000256" key="7">
    <source>
        <dbReference type="ARBA" id="ARBA00011474"/>
    </source>
</evidence>
<evidence type="ECO:0000256" key="19">
    <source>
        <dbReference type="ARBA" id="ARBA00022595"/>
    </source>
</evidence>
<dbReference type="PROSITE" id="PS51874">
    <property type="entry name" value="PCV_3C_PRO"/>
    <property type="match status" value="1"/>
</dbReference>
<feature type="domain" description="RdRp catalytic" evidence="65">
    <location>
        <begin position="1956"/>
        <end position="2072"/>
    </location>
</feature>
<dbReference type="GO" id="GO:0052170">
    <property type="term" value="P:symbiont-mediated suppression of host innate immune response"/>
    <property type="evidence" value="ECO:0007669"/>
    <property type="project" value="UniProtKB-KW"/>
</dbReference>
<dbReference type="InterPro" id="IPR003138">
    <property type="entry name" value="Pico_P1A"/>
</dbReference>
<evidence type="ECO:0000256" key="13">
    <source>
        <dbReference type="ARBA" id="ARBA00022520"/>
    </source>
</evidence>
<dbReference type="Gene3D" id="2.60.120.20">
    <property type="match status" value="3"/>
</dbReference>
<dbReference type="SUPFAM" id="SSF56672">
    <property type="entry name" value="DNA/RNA polymerases"/>
    <property type="match status" value="1"/>
</dbReference>
<dbReference type="Gene3D" id="1.20.960.20">
    <property type="match status" value="1"/>
</dbReference>
<dbReference type="GO" id="GO:0039618">
    <property type="term" value="C:T=pseudo3 icosahedral viral capsid"/>
    <property type="evidence" value="ECO:0007669"/>
    <property type="project" value="UniProtKB-KW"/>
</dbReference>
<evidence type="ECO:0000256" key="57">
    <source>
        <dbReference type="ARBA" id="ARBA00024513"/>
    </source>
</evidence>
<keyword evidence="25 64" id="KW-0519">Myristate</keyword>
<evidence type="ECO:0000256" key="33">
    <source>
        <dbReference type="ARBA" id="ARBA00022807"/>
    </source>
</evidence>
<dbReference type="InterPro" id="IPR036203">
    <property type="entry name" value="P3A_soluble_dom"/>
</dbReference>
<keyword evidence="13 64" id="KW-0191">Covalent protein-RNA linkage</keyword>
<evidence type="ECO:0000256" key="59">
    <source>
        <dbReference type="ARBA" id="ARBA00046425"/>
    </source>
</evidence>
<keyword evidence="55 64" id="KW-1160">Virus entry into host cell</keyword>
<dbReference type="InterPro" id="IPR027417">
    <property type="entry name" value="P-loop_NTPase"/>
</dbReference>
<evidence type="ECO:0000256" key="61">
    <source>
        <dbReference type="ARBA" id="ARBA00046779"/>
    </source>
</evidence>
<dbReference type="GO" id="GO:0034220">
    <property type="term" value="P:monoatomic ion transmembrane transport"/>
    <property type="evidence" value="ECO:0007669"/>
    <property type="project" value="UniProtKB-KW"/>
</dbReference>
<comment type="function">
    <text evidence="64">Capsid protein VP2: Forms an icosahedral capsid of pseudo T=3 symmetry with capsid proteins VP2 and VP3. The capsid is 300 Angstroms in diameter, composed of 60 copies of each capsid protein and enclosing the viral positive strand RNA genome.</text>
</comment>
<keyword evidence="54 64" id="KW-0449">Lipoprotein</keyword>
<dbReference type="CDD" id="cd23213">
    <property type="entry name" value="Enterovirus_RdRp"/>
    <property type="match status" value="1"/>
</dbReference>
<evidence type="ECO:0000256" key="44">
    <source>
        <dbReference type="ARBA" id="ARBA00022995"/>
    </source>
</evidence>
<dbReference type="InterPro" id="IPR029053">
    <property type="entry name" value="Viral_coat"/>
</dbReference>
<evidence type="ECO:0000256" key="32">
    <source>
        <dbReference type="ARBA" id="ARBA00022806"/>
    </source>
</evidence>
<evidence type="ECO:0000256" key="51">
    <source>
        <dbReference type="ARBA" id="ARBA00023247"/>
    </source>
</evidence>
<dbReference type="EC" id="3.4.22.28" evidence="64"/>
<dbReference type="GO" id="GO:0017111">
    <property type="term" value="F:ribonucleoside triphosphate phosphatase activity"/>
    <property type="evidence" value="ECO:0007669"/>
    <property type="project" value="UniProtKB-EC"/>
</dbReference>
<keyword evidence="42 64" id="KW-1164">Virus endocytosis by host</keyword>
<comment type="subunit">
    <text evidence="64">Capsid protein VP1: Interacts with capsid protein VP0, and capsid protein VP3 to form heterotrimeric protomers. Five protomers subsequently associate to form pentamers which serve as building blocks for the capsid. Interacts with capsid protein VP2, capsid protein VP3 and capsid protein VP4 following cleavage of capsid protein VP0.</text>
</comment>
<comment type="subunit">
    <text evidence="61">Homohexamer; forms a hexameric ring structure with 6-fold symmetry characteristic of AAA+ ATPases. Interacts (via N-terminus) with host RTN3 (via reticulon domain); this interaction is important for viral replication. Interacts with capsid protein VP3; this interaction may be important for virion morphogenesis.</text>
</comment>
<evidence type="ECO:0000256" key="49">
    <source>
        <dbReference type="ARBA" id="ARBA00023197"/>
    </source>
</evidence>
<evidence type="ECO:0000256" key="38">
    <source>
        <dbReference type="ARBA" id="ARBA00022842"/>
    </source>
</evidence>
<comment type="function">
    <text evidence="64">Protease 2A: Cysteine protease that cleaves viral polyprotein and specific host proteins.</text>
</comment>
<comment type="subunit">
    <text evidence="7">Interacts with capsid protein VP1 and capsid protein VP3 to form heterotrimeric protomers.</text>
</comment>
<dbReference type="Gene3D" id="6.10.20.20">
    <property type="entry name" value="Poliovirus 3A protein-like"/>
    <property type="match status" value="1"/>
</dbReference>
<evidence type="ECO:0000256" key="26">
    <source>
        <dbReference type="ARBA" id="ARBA00022723"/>
    </source>
</evidence>
<dbReference type="InterPro" id="IPR000605">
    <property type="entry name" value="Helicase_SF3_ssDNA/RNA_vir"/>
</dbReference>
<dbReference type="Gene3D" id="2.40.10.10">
    <property type="entry name" value="Trypsin-like serine proteases"/>
    <property type="match status" value="4"/>
</dbReference>
<comment type="function">
    <text evidence="64">RNA-directed RNA polymerase: Replicates the viral genomic RNA on the surface of intracellular membranes. May form linear arrays of subunits that propagate along a strong head-to-tail interaction called interface-I. Covalently attaches UMP to a tyrosine of VPg, which is used to prime RNA synthesis. The positive stranded RNA genome is first replicated at virus induced membranous vesicles, creating a dsRNA genomic replication form. This dsRNA is then used as template to synthesize positive stranded RNA genomes. ss(+)RNA genomes are either translated, replicated or encapsidated.</text>
</comment>
<comment type="function">
    <text evidence="64">Viral protein genome-linked: acts as a primer for viral RNA replication and remains covalently bound to viral genomic RNA. VPg is uridylylated prior to priming replication into VPg-pUpU. The oriI viral genomic sequence may act as a template for this. The VPg-pUpU is then used as primer on the genomic RNA poly(A) by the RNA-dependent RNA polymerase to replicate the viral genome.</text>
</comment>
<dbReference type="GO" id="GO:0042025">
    <property type="term" value="C:host cell nucleus"/>
    <property type="evidence" value="ECO:0007669"/>
    <property type="project" value="UniProtKB-SubCell"/>
</dbReference>
<dbReference type="GO" id="GO:0044162">
    <property type="term" value="C:host cell cytoplasmic vesicle membrane"/>
    <property type="evidence" value="ECO:0007669"/>
    <property type="project" value="UniProtKB-SubCell"/>
</dbReference>
<keyword evidence="19 64" id="KW-1162">Viral penetration into host cytoplasm</keyword>
<dbReference type="InterPro" id="IPR009003">
    <property type="entry name" value="Peptidase_S1_PA"/>
</dbReference>
<evidence type="ECO:0000256" key="29">
    <source>
        <dbReference type="ARBA" id="ARBA00022771"/>
    </source>
</evidence>
<dbReference type="Pfam" id="PF00073">
    <property type="entry name" value="Rhv"/>
    <property type="match status" value="2"/>
</dbReference>
<dbReference type="Pfam" id="PF00548">
    <property type="entry name" value="Peptidase_C3"/>
    <property type="match status" value="1"/>
</dbReference>
<evidence type="ECO:0000256" key="64">
    <source>
        <dbReference type="RuleBase" id="RU364118"/>
    </source>
</evidence>
<dbReference type="FunFam" id="2.40.10.10:FF:000020">
    <property type="entry name" value="Genome polyprotein"/>
    <property type="match status" value="1"/>
</dbReference>
<evidence type="ECO:0000256" key="10">
    <source>
        <dbReference type="ARBA" id="ARBA00022482"/>
    </source>
</evidence>
<dbReference type="InterPro" id="IPR033703">
    <property type="entry name" value="Rhv-like"/>
</dbReference>
<dbReference type="Gene3D" id="4.10.880.10">
    <property type="entry name" value="Poliovirus 3D polymerase Domain 1 (Nucleotidyltransferase)"/>
    <property type="match status" value="2"/>
</dbReference>
<comment type="function">
    <text evidence="64">Protein 2B: Plays an essential role in the virus replication cycle by acting as a viroporin. Creates a pore in the host reticulum endoplasmic and as a consequence releases Ca2+ in the cytoplasm of infected cell. In turn, high levels of cytoplasmic calcium may trigger membrane trafficking and transport of viral ER-associated proteins to viroplasms, sites of viral genome replication.</text>
</comment>
<comment type="catalytic activity">
    <reaction evidence="62 64">
        <text>a ribonucleoside 5'-triphosphate + H2O = a ribonucleoside 5'-diphosphate + phosphate + H(+)</text>
        <dbReference type="Rhea" id="RHEA:23680"/>
        <dbReference type="ChEBI" id="CHEBI:15377"/>
        <dbReference type="ChEBI" id="CHEBI:15378"/>
        <dbReference type="ChEBI" id="CHEBI:43474"/>
        <dbReference type="ChEBI" id="CHEBI:57930"/>
        <dbReference type="ChEBI" id="CHEBI:61557"/>
        <dbReference type="EC" id="3.6.1.15"/>
    </reaction>
</comment>
<dbReference type="FunFam" id="2.60.120.20:FF:000003">
    <property type="entry name" value="Genome polyprotein"/>
    <property type="match status" value="1"/>
</dbReference>
<keyword evidence="36" id="KW-0862">Zinc</keyword>
<dbReference type="Pfam" id="PF02226">
    <property type="entry name" value="Pico_P1A"/>
    <property type="match status" value="1"/>
</dbReference>
<dbReference type="GO" id="GO:0039522">
    <property type="term" value="P:symbiont-mediated suppression of host mRNA export from nucleus"/>
    <property type="evidence" value="ECO:0007669"/>
    <property type="project" value="UniProtKB-KW"/>
</dbReference>
<comment type="subunit">
    <text evidence="8">Interacts with protein 3CD.</text>
</comment>
<evidence type="ECO:0000256" key="24">
    <source>
        <dbReference type="ARBA" id="ARBA00022706"/>
    </source>
</evidence>
<evidence type="ECO:0000259" key="67">
    <source>
        <dbReference type="PROSITE" id="PS51874"/>
    </source>
</evidence>
<dbReference type="SMART" id="SM00382">
    <property type="entry name" value="AAA"/>
    <property type="match status" value="1"/>
</dbReference>
<dbReference type="InterPro" id="IPR043504">
    <property type="entry name" value="Peptidase_S1_PA_chymotrypsin"/>
</dbReference>
<dbReference type="GO" id="GO:0008270">
    <property type="term" value="F:zinc ion binding"/>
    <property type="evidence" value="ECO:0007669"/>
    <property type="project" value="UniProtKB-KW"/>
</dbReference>
<evidence type="ECO:0000256" key="37">
    <source>
        <dbReference type="ARBA" id="ARBA00022840"/>
    </source>
</evidence>
<comment type="subcellular location">
    <subcellularLocation>
        <location evidence="3">Host cytoplasmic vesicle membrane</location>
        <topology evidence="3">Peripheral membrane protein</topology>
        <orientation evidence="3">Cytoplasmic side</orientation>
    </subcellularLocation>
    <subcellularLocation>
        <location evidence="2">Host nucleus</location>
    </subcellularLocation>
    <subcellularLocation>
        <location evidence="4">Virion</location>
    </subcellularLocation>
</comment>
<keyword evidence="17" id="KW-1048">Host nucleus</keyword>
<dbReference type="GO" id="GO:0005198">
    <property type="term" value="F:structural molecule activity"/>
    <property type="evidence" value="ECO:0007669"/>
    <property type="project" value="InterPro"/>
</dbReference>
<evidence type="ECO:0000256" key="43">
    <source>
        <dbReference type="ARBA" id="ARBA00022953"/>
    </source>
</evidence>
<dbReference type="PROSITE" id="PS51218">
    <property type="entry name" value="SF3_HELICASE_2"/>
    <property type="match status" value="1"/>
</dbReference>
<comment type="function">
    <text evidence="63">Acts as a primer for viral RNA replication and remains covalently bound to viral genomic RNA. VPg is uridylylated prior to priming replication into VPg-pUpU. The oriI viral genomic sequence may act as a template for this. The VPg-pUpU is then used as primer on the genomic RNA poly(A) by the RNA-dependent RNA polymerase to replicate the viral genome. During genome replication, the VPg-RNA linkage is removed by the host TDP2, thereby accelerating replication. During the late stage of the replication cycle, host TDP2 is excluded from sites of viral RNA synthesis and encapsidation, allowing for the generation of progeny virions.</text>
</comment>
<evidence type="ECO:0000256" key="31">
    <source>
        <dbReference type="ARBA" id="ARBA00022804"/>
    </source>
</evidence>
<evidence type="ECO:0000256" key="27">
    <source>
        <dbReference type="ARBA" id="ARBA00022737"/>
    </source>
</evidence>
<dbReference type="GO" id="GO:0075509">
    <property type="term" value="P:endocytosis involved in viral entry into host cell"/>
    <property type="evidence" value="ECO:0007669"/>
    <property type="project" value="UniProtKB-KW"/>
</dbReference>
<dbReference type="InterPro" id="IPR002527">
    <property type="entry name" value="Pico_P2B"/>
</dbReference>
<dbReference type="InterPro" id="IPR043502">
    <property type="entry name" value="DNA/RNA_pol_sf"/>
</dbReference>
<keyword evidence="40 64" id="KW-1043">Host membrane</keyword>
<comment type="function">
    <text evidence="64">Protein 3CD: Involved in the viral replication complex and viral polypeptide maturation. It exhibits protease activity with a specificity and catalytic efficiency that is different from protease 3C. Protein 3CD lacks polymerase activity. Protein 3CD binds to the 5'UTR of the viral genome.</text>
</comment>
<evidence type="ECO:0000256" key="5">
    <source>
        <dbReference type="ARBA" id="ARBA00008303"/>
    </source>
</evidence>
<dbReference type="InterPro" id="IPR014759">
    <property type="entry name" value="Helicase_SF3_ssRNA_vir"/>
</dbReference>
<dbReference type="InterPro" id="IPR000081">
    <property type="entry name" value="Peptidase_C3"/>
</dbReference>
<dbReference type="GO" id="GO:0006508">
    <property type="term" value="P:proteolysis"/>
    <property type="evidence" value="ECO:0007669"/>
    <property type="project" value="UniProtKB-KW"/>
</dbReference>
<dbReference type="Pfam" id="PF00910">
    <property type="entry name" value="RNA_helicase"/>
    <property type="match status" value="1"/>
</dbReference>
<keyword evidence="46 64" id="KW-1072">Activation of host autophagy by virus</keyword>
<proteinExistence type="inferred from homology"/>
<evidence type="ECO:0000256" key="16">
    <source>
        <dbReference type="ARBA" id="ARBA00022561"/>
    </source>
</evidence>
<evidence type="ECO:0000313" key="68">
    <source>
        <dbReference type="EMBL" id="QKE11195.1"/>
    </source>
</evidence>
<keyword evidence="31 64" id="KW-1161">Viral attachment to host cell</keyword>
<keyword evidence="30 64" id="KW-0378">Hydrolase</keyword>
<keyword evidence="35" id="KW-0068">Autocatalytic cleavage</keyword>
<dbReference type="InterPro" id="IPR044067">
    <property type="entry name" value="PCV_3C_PRO"/>
</dbReference>
<keyword evidence="56 64" id="KW-0407">Ion channel</keyword>
<keyword evidence="18 64" id="KW-0945">Host-virus interaction</keyword>
<evidence type="ECO:0000256" key="48">
    <source>
        <dbReference type="ARBA" id="ARBA00023136"/>
    </source>
</evidence>
<evidence type="ECO:0000256" key="17">
    <source>
        <dbReference type="ARBA" id="ARBA00022562"/>
    </source>
</evidence>
<comment type="function">
    <text evidence="64">Protein 3A: Localizes the viral replication complex to the surface of membranous vesicles. It inhibits host cell endoplasmic reticulum-to-Golgi apparatus transport and causes the disassembly of the Golgi complex, possibly through GBF1 interaction. This would result in depletion of MHC, trail receptors and IFN receptors at the host cell surface.</text>
</comment>
<comment type="catalytic activity">
    <reaction evidence="64">
        <text>RNA(n) + a ribonucleoside 5'-triphosphate = RNA(n+1) + diphosphate</text>
        <dbReference type="Rhea" id="RHEA:21248"/>
        <dbReference type="Rhea" id="RHEA-COMP:14527"/>
        <dbReference type="Rhea" id="RHEA-COMP:17342"/>
        <dbReference type="ChEBI" id="CHEBI:33019"/>
        <dbReference type="ChEBI" id="CHEBI:61557"/>
        <dbReference type="ChEBI" id="CHEBI:140395"/>
        <dbReference type="EC" id="2.7.7.48"/>
    </reaction>
</comment>
<dbReference type="InterPro" id="IPR007094">
    <property type="entry name" value="RNA-dir_pol_PSvirus"/>
</dbReference>
<evidence type="ECO:0000256" key="60">
    <source>
        <dbReference type="ARBA" id="ARBA00046709"/>
    </source>
</evidence>
<evidence type="ECO:0000256" key="28">
    <source>
        <dbReference type="ARBA" id="ARBA00022741"/>
    </source>
</evidence>
<dbReference type="SUPFAM" id="SSF50494">
    <property type="entry name" value="Trypsin-like serine proteases"/>
    <property type="match status" value="2"/>
</dbReference>
<keyword evidence="9 64" id="KW-0813">Transport</keyword>
<comment type="function">
    <text evidence="64">Protein 2C: Induces and associates with structural rearrangements of intracellular membranes. Displays RNA-binding, nucleotide binding and NTPase activities. May play a role in virion morphogenesis and viral RNA encapsidation by interacting with the capsid protein VP3.</text>
</comment>
<evidence type="ECO:0000256" key="8">
    <source>
        <dbReference type="ARBA" id="ARBA00011647"/>
    </source>
</evidence>
<evidence type="ECO:0000256" key="40">
    <source>
        <dbReference type="ARBA" id="ARBA00022870"/>
    </source>
</evidence>
<dbReference type="EC" id="3.6.1.15" evidence="64"/>
<dbReference type="GO" id="GO:0004197">
    <property type="term" value="F:cysteine-type endopeptidase activity"/>
    <property type="evidence" value="ECO:0007669"/>
    <property type="project" value="UniProtKB-EC"/>
</dbReference>
<dbReference type="FunFam" id="3.30.70.270:FF:000008">
    <property type="entry name" value="Genome polyprotein"/>
    <property type="match status" value="1"/>
</dbReference>
<evidence type="ECO:0000256" key="1">
    <source>
        <dbReference type="ARBA" id="ARBA00001946"/>
    </source>
</evidence>
<keyword evidence="23 64" id="KW-0548">Nucleotidyltransferase</keyword>
<keyword evidence="47 64" id="KW-0406">Ion transport</keyword>
<dbReference type="InterPro" id="IPR003593">
    <property type="entry name" value="AAA+_ATPase"/>
</dbReference>
<dbReference type="GO" id="GO:0039694">
    <property type="term" value="P:viral RNA genome replication"/>
    <property type="evidence" value="ECO:0007669"/>
    <property type="project" value="InterPro"/>
</dbReference>
<comment type="function">
    <text evidence="64">Capsid protein VP0: Component of immature procapsids, which is cleaved into capsid proteins VP4 and VP2 after maturation. Allows the capsid to remain inactive before the maturation step.</text>
</comment>
<comment type="function">
    <text evidence="64">Protease 3C: Major viral protease that mediates proteolytic processing of the polyprotein. Cleaves host EIF5B, contributing to host translation shutoff. Cleaves also host PABPC1, contributing to host translation shutoff.</text>
</comment>
<evidence type="ECO:0000256" key="22">
    <source>
        <dbReference type="ARBA" id="ARBA00022679"/>
    </source>
</evidence>
<dbReference type="GO" id="GO:0003968">
    <property type="term" value="F:RNA-directed RNA polymerase activity"/>
    <property type="evidence" value="ECO:0007669"/>
    <property type="project" value="UniProtKB-KW"/>
</dbReference>
<evidence type="ECO:0000256" key="14">
    <source>
        <dbReference type="ARBA" id="ARBA00022553"/>
    </source>
</evidence>
<keyword evidence="34 64" id="KW-1193">Eukaryotic host translation shutoff by virus</keyword>
<keyword evidence="32 64" id="KW-0347">Helicase</keyword>
<evidence type="ECO:0000256" key="39">
    <source>
        <dbReference type="ARBA" id="ARBA00022844"/>
    </source>
</evidence>
<keyword evidence="20 64" id="KW-1090">Inhibition of host innate immune response by virus</keyword>
<dbReference type="PROSITE" id="PS50507">
    <property type="entry name" value="RDRP_SSRNA_POS"/>
    <property type="match status" value="1"/>
</dbReference>
<comment type="cofactor">
    <cofactor evidence="1">
        <name>Mg(2+)</name>
        <dbReference type="ChEBI" id="CHEBI:18420"/>
    </cofactor>
</comment>
<dbReference type="GO" id="GO:0044694">
    <property type="term" value="P:symbiont genome entry into host cell via pore formation in plasma membrane"/>
    <property type="evidence" value="ECO:0007669"/>
    <property type="project" value="UniProtKB-KW"/>
</dbReference>
<evidence type="ECO:0000256" key="45">
    <source>
        <dbReference type="ARBA" id="ARBA00023039"/>
    </source>
</evidence>
<dbReference type="FunFam" id="1.20.960.20:FF:000001">
    <property type="entry name" value="Genome polyprotein"/>
    <property type="match status" value="1"/>
</dbReference>
<dbReference type="FunFam" id="2.40.10.10:FF:000022">
    <property type="entry name" value="Genome polyprotein"/>
    <property type="match status" value="1"/>
</dbReference>
<dbReference type="GO" id="GO:0006351">
    <property type="term" value="P:DNA-templated transcription"/>
    <property type="evidence" value="ECO:0007669"/>
    <property type="project" value="InterPro"/>
</dbReference>
<keyword evidence="37 64" id="KW-0067">ATP-binding</keyword>
<dbReference type="SUPFAM" id="SSF52540">
    <property type="entry name" value="P-loop containing nucleoside triphosphate hydrolases"/>
    <property type="match status" value="1"/>
</dbReference>
<comment type="catalytic activity">
    <reaction evidence="64">
        <text>Selective cleavage of Gln-|-Gly bond in the poliovirus polyprotein. In other picornavirus reactions Glu may be substituted for Gln, and Ser or Thr for Gly.</text>
        <dbReference type="EC" id="3.4.22.28"/>
    </reaction>
</comment>
<dbReference type="EC" id="2.7.7.48" evidence="64"/>
<evidence type="ECO:0000256" key="54">
    <source>
        <dbReference type="ARBA" id="ARBA00023288"/>
    </source>
</evidence>
<evidence type="ECO:0000256" key="11">
    <source>
        <dbReference type="ARBA" id="ARBA00022484"/>
    </source>
</evidence>
<dbReference type="Pfam" id="PF00680">
    <property type="entry name" value="RdRP_1"/>
    <property type="match status" value="1"/>
</dbReference>
<evidence type="ECO:0000256" key="9">
    <source>
        <dbReference type="ARBA" id="ARBA00022448"/>
    </source>
</evidence>
<evidence type="ECO:0000256" key="42">
    <source>
        <dbReference type="ARBA" id="ARBA00022890"/>
    </source>
</evidence>
<evidence type="ECO:0000256" key="20">
    <source>
        <dbReference type="ARBA" id="ARBA00022632"/>
    </source>
</evidence>
<dbReference type="Pfam" id="PF01552">
    <property type="entry name" value="Pico_P2B"/>
    <property type="match status" value="1"/>
</dbReference>
<keyword evidence="44 64" id="KW-1190">Host gene expression shutoff by virus</keyword>
<keyword evidence="48 64" id="KW-0472">Membrane</keyword>
<evidence type="ECO:0000256" key="52">
    <source>
        <dbReference type="ARBA" id="ARBA00023255"/>
    </source>
</evidence>
<keyword evidence="49 64" id="KW-1099">Inhibition of host mRNA nuclear export by virus</keyword>
<dbReference type="EC" id="3.4.22.29" evidence="64"/>
<evidence type="ECO:0000256" key="62">
    <source>
        <dbReference type="ARBA" id="ARBA00047631"/>
    </source>
</evidence>
<comment type="similarity">
    <text evidence="5 64">Belongs to the picornaviruses polyprotein family.</text>
</comment>
<dbReference type="InterPro" id="IPR014838">
    <property type="entry name" value="P3A"/>
</dbReference>
<comment type="function">
    <text evidence="58">Localizes the viral replication complex to the surface of membranous vesicles. It inhibits host cell endoplasmic reticulum-to-Golgi apparatus transport and causes the disassembly of the Golgi complex, possibly through GBF1 interaction. This would result in depletion of MHC, trail receptors and IFN receptors at the host cell surface. Plays an essential role in viral RNA replication by recruiting ACBD3 and PI4KB at the viral replication sites, thereby allowing the formation of the rearranged membranous structures where viral replication takes place.</text>
</comment>
<dbReference type="InterPro" id="IPR001676">
    <property type="entry name" value="Picornavirus_capsid"/>
</dbReference>
<dbReference type="GO" id="GO:0015267">
    <property type="term" value="F:channel activity"/>
    <property type="evidence" value="ECO:0007669"/>
    <property type="project" value="UniProtKB-KW"/>
</dbReference>
<dbReference type="FunFam" id="2.40.10.10:FF:000018">
    <property type="entry name" value="Genome polyprotein"/>
    <property type="match status" value="1"/>
</dbReference>
<dbReference type="GO" id="GO:0039520">
    <property type="term" value="P:symbiont-mediated activation of host autophagy"/>
    <property type="evidence" value="ECO:0007669"/>
    <property type="project" value="UniProtKB-KW"/>
</dbReference>
<dbReference type="Pfam" id="PF22663">
    <property type="entry name" value="Rhv_5"/>
    <property type="match status" value="1"/>
</dbReference>
<evidence type="ECO:0000256" key="34">
    <source>
        <dbReference type="ARBA" id="ARBA00022809"/>
    </source>
</evidence>